<reference evidence="1 2" key="1">
    <citation type="journal article" date="2018" name="Arch. Microbiol.">
        <title>New insights into the metabolic potential of the phototrophic purple bacterium Rhodopila globiformis DSM 161(T) from its draft genome sequence and evidence for a vanadium-dependent nitrogenase.</title>
        <authorList>
            <person name="Imhoff J.F."/>
            <person name="Rahn T."/>
            <person name="Kunzel S."/>
            <person name="Neulinger S.C."/>
        </authorList>
    </citation>
    <scope>NUCLEOTIDE SEQUENCE [LARGE SCALE GENOMIC DNA]</scope>
    <source>
        <strain evidence="1 2">DSM 161</strain>
    </source>
</reference>
<proteinExistence type="predicted"/>
<sequence>MADLQKLLFETKATVSDREVLATARLNARVKAFAGRPLSDDIVPQINAAVADEADRLVAEGVLRARPDWLAVIVGRRLHVAFGSSAVQQLSRELKRMGVV</sequence>
<dbReference type="AlphaFoldDB" id="A0A2S6N4W1"/>
<keyword evidence="2" id="KW-1185">Reference proteome</keyword>
<evidence type="ECO:0000313" key="2">
    <source>
        <dbReference type="Proteomes" id="UP000239724"/>
    </source>
</evidence>
<protein>
    <submittedName>
        <fullName evidence="1">Uncharacterized protein</fullName>
    </submittedName>
</protein>
<accession>A0A2S6N4W1</accession>
<dbReference type="EMBL" id="NHRY01000223">
    <property type="protein sequence ID" value="PPQ29673.1"/>
    <property type="molecule type" value="Genomic_DNA"/>
</dbReference>
<name>A0A2S6N4W1_RHOGL</name>
<gene>
    <name evidence="1" type="ORF">CCS01_21000</name>
</gene>
<evidence type="ECO:0000313" key="1">
    <source>
        <dbReference type="EMBL" id="PPQ29673.1"/>
    </source>
</evidence>
<comment type="caution">
    <text evidence="1">The sequence shown here is derived from an EMBL/GenBank/DDBJ whole genome shotgun (WGS) entry which is preliminary data.</text>
</comment>
<dbReference type="OrthoDB" id="9844172at2"/>
<dbReference type="Proteomes" id="UP000239724">
    <property type="component" value="Unassembled WGS sequence"/>
</dbReference>
<dbReference type="RefSeq" id="WP_104520777.1">
    <property type="nucleotide sequence ID" value="NZ_NHRY01000223.1"/>
</dbReference>
<organism evidence="1 2">
    <name type="scientific">Rhodopila globiformis</name>
    <name type="common">Rhodopseudomonas globiformis</name>
    <dbReference type="NCBI Taxonomy" id="1071"/>
    <lineage>
        <taxon>Bacteria</taxon>
        <taxon>Pseudomonadati</taxon>
        <taxon>Pseudomonadota</taxon>
        <taxon>Alphaproteobacteria</taxon>
        <taxon>Acetobacterales</taxon>
        <taxon>Acetobacteraceae</taxon>
        <taxon>Rhodopila</taxon>
    </lineage>
</organism>